<dbReference type="Proteomes" id="UP000324222">
    <property type="component" value="Unassembled WGS sequence"/>
</dbReference>
<organism evidence="1 2">
    <name type="scientific">Portunus trituberculatus</name>
    <name type="common">Swimming crab</name>
    <name type="synonym">Neptunus trituberculatus</name>
    <dbReference type="NCBI Taxonomy" id="210409"/>
    <lineage>
        <taxon>Eukaryota</taxon>
        <taxon>Metazoa</taxon>
        <taxon>Ecdysozoa</taxon>
        <taxon>Arthropoda</taxon>
        <taxon>Crustacea</taxon>
        <taxon>Multicrustacea</taxon>
        <taxon>Malacostraca</taxon>
        <taxon>Eumalacostraca</taxon>
        <taxon>Eucarida</taxon>
        <taxon>Decapoda</taxon>
        <taxon>Pleocyemata</taxon>
        <taxon>Brachyura</taxon>
        <taxon>Eubrachyura</taxon>
        <taxon>Portunoidea</taxon>
        <taxon>Portunidae</taxon>
        <taxon>Portuninae</taxon>
        <taxon>Portunus</taxon>
    </lineage>
</organism>
<accession>A0A5B7EMZ1</accession>
<name>A0A5B7EMZ1_PORTR</name>
<protein>
    <submittedName>
        <fullName evidence="1">Uncharacterized protein</fullName>
    </submittedName>
</protein>
<proteinExistence type="predicted"/>
<keyword evidence="2" id="KW-1185">Reference proteome</keyword>
<evidence type="ECO:0000313" key="2">
    <source>
        <dbReference type="Proteomes" id="UP000324222"/>
    </source>
</evidence>
<evidence type="ECO:0000313" key="1">
    <source>
        <dbReference type="EMBL" id="MPC34688.1"/>
    </source>
</evidence>
<comment type="caution">
    <text evidence="1">The sequence shown here is derived from an EMBL/GenBank/DDBJ whole genome shotgun (WGS) entry which is preliminary data.</text>
</comment>
<dbReference type="EMBL" id="VSRR010003105">
    <property type="protein sequence ID" value="MPC34688.1"/>
    <property type="molecule type" value="Genomic_DNA"/>
</dbReference>
<dbReference type="AlphaFoldDB" id="A0A5B7EMZ1"/>
<reference evidence="1 2" key="1">
    <citation type="submission" date="2019-05" db="EMBL/GenBank/DDBJ databases">
        <title>Another draft genome of Portunus trituberculatus and its Hox gene families provides insights of decapod evolution.</title>
        <authorList>
            <person name="Jeong J.-H."/>
            <person name="Song I."/>
            <person name="Kim S."/>
            <person name="Choi T."/>
            <person name="Kim D."/>
            <person name="Ryu S."/>
            <person name="Kim W."/>
        </authorList>
    </citation>
    <scope>NUCLEOTIDE SEQUENCE [LARGE SCALE GENOMIC DNA]</scope>
    <source>
        <tissue evidence="1">Muscle</tissue>
    </source>
</reference>
<gene>
    <name evidence="1" type="ORF">E2C01_028086</name>
</gene>
<sequence>MLFKRFCTLRLADTTGLPGRTAMPPGYTFLPIGRATLGIDIRGAGGLILAALIRDGLGGLPRRGRAADVIAGLTGVLVKTGATAAGALDPTTDKGTVVGGVCGDMWVRATRGVVVAGVVVVRAGRPLPLDSCTAPAPQLMMLVCVTDELGFVSVDREALTGTSPLATTSPFVESCHGVLTAGITLLSGWEGWSFATLQGGAPGSVLTTALLPDGLTLFRVVGKTETVYMRRRGASSVHLYMYTTSSNVHSPIRQSPPCMISTCGRHEENGYDCDVMKLRTIRQNFIARQKRYGSYEPSDRTGEDNETKNLELLLLLAIADLEGLDQVWVHEALRGAWRRRDVLQRQGNLVIDVEEMASFPKALLGLVSTCNDATTTCYLPKTPEARSPSLSPNTTLSPANLTSFRVLLVEVVAPLHFGVEEARNQFEHHVLQRAVLAEGQQGLRLVHLRTTDTHRSVYTTLHSIETQ</sequence>